<evidence type="ECO:0000256" key="4">
    <source>
        <dbReference type="PROSITE-ProRule" id="PRU00221"/>
    </source>
</evidence>
<evidence type="ECO:0000256" key="1">
    <source>
        <dbReference type="ARBA" id="ARBA00013194"/>
    </source>
</evidence>
<dbReference type="EMBL" id="CP126218">
    <property type="protein sequence ID" value="WIA20287.1"/>
    <property type="molecule type" value="Genomic_DNA"/>
</dbReference>
<dbReference type="InterPro" id="IPR036322">
    <property type="entry name" value="WD40_repeat_dom_sf"/>
</dbReference>
<dbReference type="PANTHER" id="PTHR45625:SF4">
    <property type="entry name" value="PEPTIDYLPROLYL ISOMERASE DOMAIN AND WD REPEAT-CONTAINING PROTEIN 1"/>
    <property type="match status" value="1"/>
</dbReference>
<dbReference type="InterPro" id="IPR020892">
    <property type="entry name" value="Cyclophilin-type_PPIase_CS"/>
</dbReference>
<feature type="repeat" description="WD" evidence="4">
    <location>
        <begin position="74"/>
        <end position="105"/>
    </location>
</feature>
<keyword evidence="4" id="KW-0853">WD repeat</keyword>
<dbReference type="PROSITE" id="PS50082">
    <property type="entry name" value="WD_REPEATS_2"/>
    <property type="match status" value="2"/>
</dbReference>
<feature type="compositionally biased region" description="Acidic residues" evidence="5">
    <location>
        <begin position="32"/>
        <end position="41"/>
    </location>
</feature>
<dbReference type="SMART" id="SM00320">
    <property type="entry name" value="WD40"/>
    <property type="match status" value="4"/>
</dbReference>
<dbReference type="PRINTS" id="PR00153">
    <property type="entry name" value="CSAPPISMRASE"/>
</dbReference>
<protein>
    <recommendedName>
        <fullName evidence="1">peptidylprolyl isomerase</fullName>
        <ecNumber evidence="1">5.2.1.8</ecNumber>
    </recommendedName>
</protein>
<dbReference type="PROSITE" id="PS00170">
    <property type="entry name" value="CSA_PPIASE_1"/>
    <property type="match status" value="1"/>
</dbReference>
<dbReference type="InterPro" id="IPR002130">
    <property type="entry name" value="Cyclophilin-type_PPIase_dom"/>
</dbReference>
<proteinExistence type="predicted"/>
<dbReference type="InterPro" id="IPR001680">
    <property type="entry name" value="WD40_rpt"/>
</dbReference>
<dbReference type="InterPro" id="IPR015943">
    <property type="entry name" value="WD40/YVTN_repeat-like_dom_sf"/>
</dbReference>
<evidence type="ECO:0000256" key="5">
    <source>
        <dbReference type="SAM" id="MobiDB-lite"/>
    </source>
</evidence>
<dbReference type="EC" id="5.2.1.8" evidence="1"/>
<reference evidence="7 8" key="1">
    <citation type="submission" date="2023-05" db="EMBL/GenBank/DDBJ databases">
        <title>A 100% complete, gapless, phased diploid assembly of the Scenedesmus obliquus UTEX 3031 genome.</title>
        <authorList>
            <person name="Biondi T.C."/>
            <person name="Hanschen E.R."/>
            <person name="Kwon T."/>
            <person name="Eng W."/>
            <person name="Kruse C.P.S."/>
            <person name="Koehler S.I."/>
            <person name="Kunde Y."/>
            <person name="Gleasner C.D."/>
            <person name="You Mak K.T."/>
            <person name="Polle J."/>
            <person name="Hovde B.T."/>
            <person name="Starkenburg S.R."/>
        </authorList>
    </citation>
    <scope>NUCLEOTIDE SEQUENCE [LARGE SCALE GENOMIC DNA]</scope>
    <source>
        <strain evidence="7 8">DOE0152z</strain>
    </source>
</reference>
<dbReference type="Gene3D" id="2.40.100.10">
    <property type="entry name" value="Cyclophilin-like"/>
    <property type="match status" value="1"/>
</dbReference>
<evidence type="ECO:0000313" key="8">
    <source>
        <dbReference type="Proteomes" id="UP001244341"/>
    </source>
</evidence>
<feature type="compositionally biased region" description="Basic and acidic residues" evidence="5">
    <location>
        <begin position="1"/>
        <end position="19"/>
    </location>
</feature>
<keyword evidence="8" id="KW-1185">Reference proteome</keyword>
<dbReference type="PROSITE" id="PS50072">
    <property type="entry name" value="CSA_PPIASE_2"/>
    <property type="match status" value="1"/>
</dbReference>
<evidence type="ECO:0000259" key="6">
    <source>
        <dbReference type="PROSITE" id="PS50072"/>
    </source>
</evidence>
<sequence>MSEEAGGKRPAAEALKEAAAEEGPPRPPADAADGEPEEEDNVGPQLPKSKKRKVLPFEQQYLDALPCAQMYEKSYMHRDTVTHVVATPSDFIITGSADGHLKFWKKQEQGIEFVKHYRSHIGAVDGLAASHDGSLCVSISRDRSVKVYDVLGFDMIMMMKLPYTPGTAEWIFKKGDAAAKLAISDLNSPAIHIYDVASGSEEPLATLSSNHASPVAVMRFNAAANAVISSDAKGFIEYWSCDDYKHPSAAVSFSMKMDTDLFALAKAKTHARSLEVSRDGSQFAAFCADSRVRVWRFATGKLRRTYDESMEAAHELQKSGAAQFVIDDMDFGRRYAMEKEIRAAGDAVPAPNVLFDESGHFLLLPSLLGIKVINLATNALPRLLGKPENTERFLRIALWQGLNKKHKIRPGMPDMKLPERDPTLVALAYKRQRLYLFSRREPADAEDASMGRDVFNEKPSTEELLAAEAGATSALPRGACIHTTKGDITVRLFPDECPRTVENFTTHASNGYYDNVIFHRVIKGFMLQTGDPLGDGTGGESIWGGEFEDEFRPTLRHDRPGILSMANAGPGTNGSQFFVTTVPTPWLDNKHTVFGRLVKGMDVVSLIEKVKTDRTDKPVDDVKIVNIDVLDAVAES</sequence>
<keyword evidence="2" id="KW-0697">Rotamase</keyword>
<dbReference type="SUPFAM" id="SSF50891">
    <property type="entry name" value="Cyclophilin-like"/>
    <property type="match status" value="1"/>
</dbReference>
<dbReference type="CDD" id="cd01927">
    <property type="entry name" value="cyclophilin_WD40"/>
    <property type="match status" value="1"/>
</dbReference>
<feature type="domain" description="PPIase cyclophilin-type" evidence="6">
    <location>
        <begin position="486"/>
        <end position="629"/>
    </location>
</feature>
<evidence type="ECO:0000313" key="7">
    <source>
        <dbReference type="EMBL" id="WIA20287.1"/>
    </source>
</evidence>
<evidence type="ECO:0000256" key="3">
    <source>
        <dbReference type="ARBA" id="ARBA00023235"/>
    </source>
</evidence>
<keyword evidence="3" id="KW-0413">Isomerase</keyword>
<dbReference type="PANTHER" id="PTHR45625">
    <property type="entry name" value="PEPTIDYL-PROLYL CIS-TRANS ISOMERASE-RELATED"/>
    <property type="match status" value="1"/>
</dbReference>
<gene>
    <name evidence="7" type="ORF">OEZ85_006120</name>
</gene>
<dbReference type="Pfam" id="PF00400">
    <property type="entry name" value="WD40"/>
    <property type="match status" value="2"/>
</dbReference>
<feature type="repeat" description="WD" evidence="4">
    <location>
        <begin position="117"/>
        <end position="150"/>
    </location>
</feature>
<evidence type="ECO:0000256" key="2">
    <source>
        <dbReference type="ARBA" id="ARBA00023110"/>
    </source>
</evidence>
<dbReference type="InterPro" id="IPR044666">
    <property type="entry name" value="Cyclophilin_A-like"/>
</dbReference>
<dbReference type="SUPFAM" id="SSF50978">
    <property type="entry name" value="WD40 repeat-like"/>
    <property type="match status" value="1"/>
</dbReference>
<organism evidence="7 8">
    <name type="scientific">Tetradesmus obliquus</name>
    <name type="common">Green alga</name>
    <name type="synonym">Acutodesmus obliquus</name>
    <dbReference type="NCBI Taxonomy" id="3088"/>
    <lineage>
        <taxon>Eukaryota</taxon>
        <taxon>Viridiplantae</taxon>
        <taxon>Chlorophyta</taxon>
        <taxon>core chlorophytes</taxon>
        <taxon>Chlorophyceae</taxon>
        <taxon>CS clade</taxon>
        <taxon>Sphaeropleales</taxon>
        <taxon>Scenedesmaceae</taxon>
        <taxon>Tetradesmus</taxon>
    </lineage>
</organism>
<dbReference type="Pfam" id="PF00160">
    <property type="entry name" value="Pro_isomerase"/>
    <property type="match status" value="1"/>
</dbReference>
<feature type="region of interest" description="Disordered" evidence="5">
    <location>
        <begin position="1"/>
        <end position="50"/>
    </location>
</feature>
<name>A0ABY8UFJ8_TETOB</name>
<dbReference type="InterPro" id="IPR029000">
    <property type="entry name" value="Cyclophilin-like_dom_sf"/>
</dbReference>
<accession>A0ABY8UFJ8</accession>
<dbReference type="Proteomes" id="UP001244341">
    <property type="component" value="Chromosome 11b"/>
</dbReference>
<dbReference type="Gene3D" id="2.130.10.10">
    <property type="entry name" value="YVTN repeat-like/Quinoprotein amine dehydrogenase"/>
    <property type="match status" value="1"/>
</dbReference>